<feature type="domain" description="Protein FecR C-terminal" evidence="3">
    <location>
        <begin position="323"/>
        <end position="389"/>
    </location>
</feature>
<sequence>MRVHVLYIYKRIWEYMEKEEFISVSAHVADGSATESDLIIYNTYYDHFQTDHPEWNTVSDRDKEEIKNTLYQKIDTGIHPARKSTGIIKLWPQITAAAVLLLTVGIAVLFYFKHQPSSQMQLVNDVAPGKNTAILTLANGKKIDLGGTRAGKVVAYGNVTVTRTKNGQLLYAFNNNPKTNTGDQQVAYNTISTPRGGQIQINLPDGTRVWLNADSRLIIPSTFNLQPNRQVKMEGEGYFEVAHNPNKPFQVTTNDQVVEVLGTHFNINSYADEPETKTTLLAGSVKVNQQILKPGQQSVISGNEIKVLTVDPETETGWKDGVFIFDGQDFKSLMRTISRWYDVEVVYEYVPENLHIVARVSRYRNISEVLRRLEQTEDVNFKIEGRRIRVIK</sequence>
<dbReference type="Proteomes" id="UP000295620">
    <property type="component" value="Unassembled WGS sequence"/>
</dbReference>
<dbReference type="Gene3D" id="3.55.50.30">
    <property type="match status" value="1"/>
</dbReference>
<reference evidence="4 5" key="1">
    <citation type="submission" date="2019-03" db="EMBL/GenBank/DDBJ databases">
        <title>Genomic Encyclopedia of Archaeal and Bacterial Type Strains, Phase II (KMG-II): from individual species to whole genera.</title>
        <authorList>
            <person name="Goeker M."/>
        </authorList>
    </citation>
    <scope>NUCLEOTIDE SEQUENCE [LARGE SCALE GENOMIC DNA]</scope>
    <source>
        <strain evidence="4 5">DSM 19035</strain>
    </source>
</reference>
<dbReference type="InterPro" id="IPR012373">
    <property type="entry name" value="Ferrdict_sens_TM"/>
</dbReference>
<evidence type="ECO:0000256" key="1">
    <source>
        <dbReference type="SAM" id="Phobius"/>
    </source>
</evidence>
<evidence type="ECO:0000259" key="3">
    <source>
        <dbReference type="Pfam" id="PF16344"/>
    </source>
</evidence>
<dbReference type="Pfam" id="PF04773">
    <property type="entry name" value="FecR"/>
    <property type="match status" value="1"/>
</dbReference>
<dbReference type="EMBL" id="SNYC01000009">
    <property type="protein sequence ID" value="TDQ06318.1"/>
    <property type="molecule type" value="Genomic_DNA"/>
</dbReference>
<dbReference type="PANTHER" id="PTHR30273:SF2">
    <property type="entry name" value="PROTEIN FECR"/>
    <property type="match status" value="1"/>
</dbReference>
<keyword evidence="1" id="KW-1133">Transmembrane helix</keyword>
<feature type="domain" description="FecR protein" evidence="2">
    <location>
        <begin position="190"/>
        <end position="286"/>
    </location>
</feature>
<evidence type="ECO:0000313" key="5">
    <source>
        <dbReference type="Proteomes" id="UP000295620"/>
    </source>
</evidence>
<dbReference type="GO" id="GO:0016989">
    <property type="term" value="F:sigma factor antagonist activity"/>
    <property type="evidence" value="ECO:0007669"/>
    <property type="project" value="TreeGrafter"/>
</dbReference>
<proteinExistence type="predicted"/>
<dbReference type="PANTHER" id="PTHR30273">
    <property type="entry name" value="PERIPLASMIC SIGNAL SENSOR AND SIGMA FACTOR ACTIVATOR FECR-RELATED"/>
    <property type="match status" value="1"/>
</dbReference>
<evidence type="ECO:0000259" key="2">
    <source>
        <dbReference type="Pfam" id="PF04773"/>
    </source>
</evidence>
<keyword evidence="1" id="KW-0812">Transmembrane</keyword>
<dbReference type="Gene3D" id="2.60.120.1440">
    <property type="match status" value="1"/>
</dbReference>
<feature type="transmembrane region" description="Helical" evidence="1">
    <location>
        <begin position="90"/>
        <end position="112"/>
    </location>
</feature>
<keyword evidence="1" id="KW-0472">Membrane</keyword>
<protein>
    <submittedName>
        <fullName evidence="4">FecR family protein</fullName>
    </submittedName>
</protein>
<dbReference type="AlphaFoldDB" id="A0A4R6SSE3"/>
<evidence type="ECO:0000313" key="4">
    <source>
        <dbReference type="EMBL" id="TDQ06318.1"/>
    </source>
</evidence>
<dbReference type="Pfam" id="PF16344">
    <property type="entry name" value="FecR_C"/>
    <property type="match status" value="1"/>
</dbReference>
<dbReference type="InterPro" id="IPR006860">
    <property type="entry name" value="FecR"/>
</dbReference>
<name>A0A4R6SSE3_9SPHI</name>
<organism evidence="4 5">
    <name type="scientific">Pedobacter metabolipauper</name>
    <dbReference type="NCBI Taxonomy" id="425513"/>
    <lineage>
        <taxon>Bacteria</taxon>
        <taxon>Pseudomonadati</taxon>
        <taxon>Bacteroidota</taxon>
        <taxon>Sphingobacteriia</taxon>
        <taxon>Sphingobacteriales</taxon>
        <taxon>Sphingobacteriaceae</taxon>
        <taxon>Pedobacter</taxon>
    </lineage>
</organism>
<gene>
    <name evidence="4" type="ORF">ATK78_4388</name>
</gene>
<accession>A0A4R6SSE3</accession>
<comment type="caution">
    <text evidence="4">The sequence shown here is derived from an EMBL/GenBank/DDBJ whole genome shotgun (WGS) entry which is preliminary data.</text>
</comment>
<dbReference type="OrthoDB" id="1099963at2"/>
<keyword evidence="5" id="KW-1185">Reference proteome</keyword>
<dbReference type="InterPro" id="IPR032508">
    <property type="entry name" value="FecR_C"/>
</dbReference>